<reference evidence="2" key="1">
    <citation type="submission" date="2025-08" db="UniProtKB">
        <authorList>
            <consortium name="Ensembl"/>
        </authorList>
    </citation>
    <scope>IDENTIFICATION</scope>
</reference>
<dbReference type="STRING" id="80966.ENSAPOP00000015628"/>
<dbReference type="InterPro" id="IPR041577">
    <property type="entry name" value="RT_RNaseH_2"/>
</dbReference>
<name>A0A3Q1FEY5_9TELE</name>
<dbReference type="SUPFAM" id="SSF56672">
    <property type="entry name" value="DNA/RNA polymerases"/>
    <property type="match status" value="1"/>
</dbReference>
<dbReference type="PANTHER" id="PTHR37984:SF9">
    <property type="entry name" value="INTEGRASE CATALYTIC DOMAIN-CONTAINING PROTEIN"/>
    <property type="match status" value="1"/>
</dbReference>
<proteinExistence type="predicted"/>
<dbReference type="AlphaFoldDB" id="A0A3Q1FEY5"/>
<dbReference type="InterPro" id="IPR043502">
    <property type="entry name" value="DNA/RNA_pol_sf"/>
</dbReference>
<dbReference type="InParanoid" id="A0A3Q1FEY5"/>
<evidence type="ECO:0000313" key="3">
    <source>
        <dbReference type="Proteomes" id="UP000257200"/>
    </source>
</evidence>
<evidence type="ECO:0000259" key="1">
    <source>
        <dbReference type="Pfam" id="PF17919"/>
    </source>
</evidence>
<keyword evidence="3" id="KW-1185">Reference proteome</keyword>
<dbReference type="PANTHER" id="PTHR37984">
    <property type="entry name" value="PROTEIN CBG26694"/>
    <property type="match status" value="1"/>
</dbReference>
<dbReference type="GeneTree" id="ENSGT00970000194057"/>
<organism evidence="2 3">
    <name type="scientific">Acanthochromis polyacanthus</name>
    <name type="common">spiny chromis</name>
    <dbReference type="NCBI Taxonomy" id="80966"/>
    <lineage>
        <taxon>Eukaryota</taxon>
        <taxon>Metazoa</taxon>
        <taxon>Chordata</taxon>
        <taxon>Craniata</taxon>
        <taxon>Vertebrata</taxon>
        <taxon>Euteleostomi</taxon>
        <taxon>Actinopterygii</taxon>
        <taxon>Neopterygii</taxon>
        <taxon>Teleostei</taxon>
        <taxon>Neoteleostei</taxon>
        <taxon>Acanthomorphata</taxon>
        <taxon>Ovalentaria</taxon>
        <taxon>Pomacentridae</taxon>
        <taxon>Acanthochromis</taxon>
    </lineage>
</organism>
<dbReference type="InterPro" id="IPR050951">
    <property type="entry name" value="Retrovirus_Pol_polyprotein"/>
</dbReference>
<dbReference type="Pfam" id="PF17919">
    <property type="entry name" value="RT_RNaseH_2"/>
    <property type="match status" value="1"/>
</dbReference>
<protein>
    <recommendedName>
        <fullName evidence="1">Reverse transcriptase/retrotransposon-derived protein RNase H-like domain-containing protein</fullName>
    </recommendedName>
</protein>
<evidence type="ECO:0000313" key="2">
    <source>
        <dbReference type="Ensembl" id="ENSAPOP00000015628.1"/>
    </source>
</evidence>
<reference evidence="2" key="2">
    <citation type="submission" date="2025-09" db="UniProtKB">
        <authorList>
            <consortium name="Ensembl"/>
        </authorList>
    </citation>
    <scope>IDENTIFICATION</scope>
</reference>
<dbReference type="Ensembl" id="ENSAPOT00000024376.1">
    <property type="protein sequence ID" value="ENSAPOP00000015628.1"/>
    <property type="gene ID" value="ENSAPOG00000018629.1"/>
</dbReference>
<dbReference type="InterPro" id="IPR043128">
    <property type="entry name" value="Rev_trsase/Diguanyl_cyclase"/>
</dbReference>
<feature type="domain" description="Reverse transcriptase/retrotransposon-derived protein RNase H-like" evidence="1">
    <location>
        <begin position="63"/>
        <end position="156"/>
    </location>
</feature>
<sequence>MKTFLLFFKAPSTEAVREMAVSELGFFLGMVNQLGKFILQLAERDKALRDLLLKKNCWVFGVVQDKSFQDLKVALTSPPLLAVNDPNRDCKVTADMSSYGLGGFLLPNWGEEWRPVAFMSWSLTPTEQRCTQVEKEALDLTWACERLSKFLIGEHSKLNWKQPAAASSQQNVPETLVVLEPGLGEQKGRCAVIGDLEKNYKVAQ</sequence>
<dbReference type="Proteomes" id="UP000257200">
    <property type="component" value="Unplaced"/>
</dbReference>
<dbReference type="Gene3D" id="3.30.70.270">
    <property type="match status" value="1"/>
</dbReference>
<accession>A0A3Q1FEY5</accession>